<dbReference type="SUPFAM" id="SSF47598">
    <property type="entry name" value="Ribbon-helix-helix"/>
    <property type="match status" value="1"/>
</dbReference>
<dbReference type="InterPro" id="IPR010985">
    <property type="entry name" value="Ribbon_hlx_hlx"/>
</dbReference>
<keyword evidence="1" id="KW-0614">Plasmid</keyword>
<dbReference type="InterPro" id="IPR013321">
    <property type="entry name" value="Arc_rbn_hlx_hlx"/>
</dbReference>
<geneLocation type="plasmid" evidence="1">
    <name>pRGRH0631</name>
</geneLocation>
<organism evidence="1">
    <name type="scientific">uncultured prokaryote</name>
    <dbReference type="NCBI Taxonomy" id="198431"/>
    <lineage>
        <taxon>unclassified sequences</taxon>
        <taxon>environmental samples</taxon>
    </lineage>
</organism>
<protein>
    <submittedName>
        <fullName evidence="1">Uncharacterized protein</fullName>
    </submittedName>
</protein>
<dbReference type="GO" id="GO:0006355">
    <property type="term" value="P:regulation of DNA-templated transcription"/>
    <property type="evidence" value="ECO:0007669"/>
    <property type="project" value="InterPro"/>
</dbReference>
<reference evidence="1" key="1">
    <citation type="submission" date="2015-06" db="EMBL/GenBank/DDBJ databases">
        <authorList>
            <person name="Joergensen T."/>
        </authorList>
    </citation>
    <scope>NUCLEOTIDE SEQUENCE</scope>
    <source>
        <plasmid evidence="1">pRGRH0631</plasmid>
    </source>
</reference>
<dbReference type="EMBL" id="LN853258">
    <property type="protein sequence ID" value="CRY95462.1"/>
    <property type="molecule type" value="Genomic_DNA"/>
</dbReference>
<dbReference type="AlphaFoldDB" id="A0A0H5QHV6"/>
<name>A0A0H5QHV6_9ZZZZ</name>
<proteinExistence type="predicted"/>
<accession>A0A0H5QHV6</accession>
<reference evidence="1" key="2">
    <citation type="submission" date="2015-07" db="EMBL/GenBank/DDBJ databases">
        <title>Plasmids, circular viruses and viroids from rat gut.</title>
        <authorList>
            <person name="Jorgensen T.J."/>
            <person name="Hansen M.A."/>
            <person name="Xu Z."/>
            <person name="Tabak M.A."/>
            <person name="Sorensen S.J."/>
            <person name="Hansen L.H."/>
        </authorList>
    </citation>
    <scope>NUCLEOTIDE SEQUENCE</scope>
    <source>
        <plasmid evidence="1">pRGRH0631</plasmid>
    </source>
</reference>
<sequence>MRVNINMDEELVKKVDEVAKKMYVSRSSYIAFAVSQKIQADEAFANMPKMIDVMNEAVLLEKSKKNEPKK</sequence>
<evidence type="ECO:0000313" key="1">
    <source>
        <dbReference type="EMBL" id="CRY95462.1"/>
    </source>
</evidence>
<dbReference type="Gene3D" id="1.10.1220.10">
    <property type="entry name" value="Met repressor-like"/>
    <property type="match status" value="1"/>
</dbReference>
<dbReference type="CDD" id="cd22231">
    <property type="entry name" value="RHH_NikR_HicB-like"/>
    <property type="match status" value="1"/>
</dbReference>